<dbReference type="Proteomes" id="UP001317322">
    <property type="component" value="Chromosome"/>
</dbReference>
<dbReference type="SMART" id="SM00849">
    <property type="entry name" value="Lactamase_B"/>
    <property type="match status" value="1"/>
</dbReference>
<protein>
    <submittedName>
        <fullName evidence="2">MBL fold metallo-hydrolase</fullName>
    </submittedName>
</protein>
<feature type="domain" description="Metallo-beta-lactamase" evidence="1">
    <location>
        <begin position="9"/>
        <end position="178"/>
    </location>
</feature>
<dbReference type="Pfam" id="PF13483">
    <property type="entry name" value="Lactamase_B_3"/>
    <property type="match status" value="1"/>
</dbReference>
<keyword evidence="3" id="KW-1185">Reference proteome</keyword>
<dbReference type="SUPFAM" id="SSF56281">
    <property type="entry name" value="Metallo-hydrolase/oxidoreductase"/>
    <property type="match status" value="1"/>
</dbReference>
<dbReference type="Gene3D" id="3.60.15.10">
    <property type="entry name" value="Ribonuclease Z/Hydroxyacylglutathione hydrolase-like"/>
    <property type="match status" value="1"/>
</dbReference>
<sequence length="214" mass="22303">MALTLTRLGHSCVRVTTTDGSFSIDPGGFSDVAAALDGVAVVLVTHVHPDHVDLAALAAADGVDVHAPAEVVDALVDAGARRDRLHPVRAGDVLDVAGARVEVLGELHEVIHADLPRPANVAYLVDGALLHPGDSYTQPPPGTQVDVLLEPVGAPWLRLGDVVDHVRAVRPRRVVPVHDALLSDAGRASAQRLLGQLTTGRIVPLATGEELAVE</sequence>
<dbReference type="InterPro" id="IPR050114">
    <property type="entry name" value="UPF0173_UPF0282_UlaG_hydrolase"/>
</dbReference>
<evidence type="ECO:0000313" key="2">
    <source>
        <dbReference type="EMBL" id="UUI63466.1"/>
    </source>
</evidence>
<dbReference type="EMBL" id="CP101989">
    <property type="protein sequence ID" value="UUI63466.1"/>
    <property type="molecule type" value="Genomic_DNA"/>
</dbReference>
<accession>A0ABY5JZ54</accession>
<reference evidence="2 3" key="1">
    <citation type="submission" date="2022-07" db="EMBL/GenBank/DDBJ databases">
        <title>Novel species in genus cellulomonas.</title>
        <authorList>
            <person name="Ye L."/>
        </authorList>
    </citation>
    <scope>NUCLEOTIDE SEQUENCE [LARGE SCALE GENOMIC DNA]</scope>
    <source>
        <strain evidence="3">zg-Y908</strain>
    </source>
</reference>
<organism evidence="2 3">
    <name type="scientific">Cellulomonas wangsupingiae</name>
    <dbReference type="NCBI Taxonomy" id="2968085"/>
    <lineage>
        <taxon>Bacteria</taxon>
        <taxon>Bacillati</taxon>
        <taxon>Actinomycetota</taxon>
        <taxon>Actinomycetes</taxon>
        <taxon>Micrococcales</taxon>
        <taxon>Cellulomonadaceae</taxon>
        <taxon>Cellulomonas</taxon>
    </lineage>
</organism>
<evidence type="ECO:0000259" key="1">
    <source>
        <dbReference type="SMART" id="SM00849"/>
    </source>
</evidence>
<proteinExistence type="predicted"/>
<dbReference type="InterPro" id="IPR001279">
    <property type="entry name" value="Metallo-B-lactamas"/>
</dbReference>
<dbReference type="RefSeq" id="WP_227563013.1">
    <property type="nucleotide sequence ID" value="NZ_CP101989.1"/>
</dbReference>
<evidence type="ECO:0000313" key="3">
    <source>
        <dbReference type="Proteomes" id="UP001317322"/>
    </source>
</evidence>
<dbReference type="PANTHER" id="PTHR43546:SF3">
    <property type="entry name" value="UPF0173 METAL-DEPENDENT HYDROLASE MJ1163"/>
    <property type="match status" value="1"/>
</dbReference>
<gene>
    <name evidence="2" type="ORF">NP075_09815</name>
</gene>
<dbReference type="InterPro" id="IPR036866">
    <property type="entry name" value="RibonucZ/Hydroxyglut_hydro"/>
</dbReference>
<dbReference type="PANTHER" id="PTHR43546">
    <property type="entry name" value="UPF0173 METAL-DEPENDENT HYDROLASE MJ1163-RELATED"/>
    <property type="match status" value="1"/>
</dbReference>
<name>A0ABY5JZ54_9CELL</name>